<dbReference type="InterPro" id="IPR002110">
    <property type="entry name" value="Ankyrin_rpt"/>
</dbReference>
<dbReference type="SMART" id="SM00248">
    <property type="entry name" value="ANK"/>
    <property type="match status" value="2"/>
</dbReference>
<evidence type="ECO:0000313" key="6">
    <source>
        <dbReference type="Proteomes" id="UP000626109"/>
    </source>
</evidence>
<evidence type="ECO:0000256" key="4">
    <source>
        <dbReference type="SAM" id="MobiDB-lite"/>
    </source>
</evidence>
<name>A0A813LU40_POLGL</name>
<keyword evidence="2 3" id="KW-0040">ANK repeat</keyword>
<dbReference type="PROSITE" id="PS50297">
    <property type="entry name" value="ANK_REP_REGION"/>
    <property type="match status" value="1"/>
</dbReference>
<feature type="compositionally biased region" description="Basic and acidic residues" evidence="4">
    <location>
        <begin position="215"/>
        <end position="257"/>
    </location>
</feature>
<evidence type="ECO:0000256" key="2">
    <source>
        <dbReference type="ARBA" id="ARBA00023043"/>
    </source>
</evidence>
<reference evidence="5" key="1">
    <citation type="submission" date="2021-02" db="EMBL/GenBank/DDBJ databases">
        <authorList>
            <person name="Dougan E. K."/>
            <person name="Rhodes N."/>
            <person name="Thang M."/>
            <person name="Chan C."/>
        </authorList>
    </citation>
    <scope>NUCLEOTIDE SEQUENCE</scope>
</reference>
<gene>
    <name evidence="5" type="ORF">PGLA2088_LOCUS46670</name>
</gene>
<dbReference type="Proteomes" id="UP000626109">
    <property type="component" value="Unassembled WGS sequence"/>
</dbReference>
<dbReference type="PANTHER" id="PTHR24171">
    <property type="entry name" value="ANKYRIN REPEAT DOMAIN-CONTAINING PROTEIN 39-RELATED"/>
    <property type="match status" value="1"/>
</dbReference>
<dbReference type="Gene3D" id="1.25.40.20">
    <property type="entry name" value="Ankyrin repeat-containing domain"/>
    <property type="match status" value="2"/>
</dbReference>
<sequence length="321" mass="33220">MCLVTLAGFRLRELSGDRDSNGDCSAAFGAANFRMPRHGFEAIEICNQLVCIPATAAPVSALVRSGSAELIATRCPAEVVEFVLDARYGDEECVKAALEARAEVDACSHGRSSALLMASANGHTGIVRLLLEARASTECPNDAGNRPLHWAALNGHLQIVQALLEAKADANVRNEFEKRPFDEAFAKRAAEGYVEVCEAIAKATNFEGDCPPDPDEGKAKDGDDLEGKDADAKAGGEKEAAEEKADVKMEESEENKSKAPAAQAKSDEKAQAAGKGQSGGYSGNAAPATSASGKAAGYAGGAAPVPKAAEAKKAIVGAEGE</sequence>
<dbReference type="PROSITE" id="PS50088">
    <property type="entry name" value="ANK_REPEAT"/>
    <property type="match status" value="1"/>
</dbReference>
<dbReference type="Pfam" id="PF12796">
    <property type="entry name" value="Ank_2"/>
    <property type="match status" value="1"/>
</dbReference>
<dbReference type="SUPFAM" id="SSF48403">
    <property type="entry name" value="Ankyrin repeat"/>
    <property type="match status" value="1"/>
</dbReference>
<proteinExistence type="predicted"/>
<dbReference type="GO" id="GO:0004842">
    <property type="term" value="F:ubiquitin-protein transferase activity"/>
    <property type="evidence" value="ECO:0007669"/>
    <property type="project" value="TreeGrafter"/>
</dbReference>
<feature type="repeat" description="ANK" evidence="3">
    <location>
        <begin position="143"/>
        <end position="175"/>
    </location>
</feature>
<dbReference type="AlphaFoldDB" id="A0A813LU40"/>
<evidence type="ECO:0000313" key="5">
    <source>
        <dbReference type="EMBL" id="CAE8733069.1"/>
    </source>
</evidence>
<organism evidence="5 6">
    <name type="scientific">Polarella glacialis</name>
    <name type="common">Dinoflagellate</name>
    <dbReference type="NCBI Taxonomy" id="89957"/>
    <lineage>
        <taxon>Eukaryota</taxon>
        <taxon>Sar</taxon>
        <taxon>Alveolata</taxon>
        <taxon>Dinophyceae</taxon>
        <taxon>Suessiales</taxon>
        <taxon>Suessiaceae</taxon>
        <taxon>Polarella</taxon>
    </lineage>
</organism>
<protein>
    <submittedName>
        <fullName evidence="5">Uncharacterized protein</fullName>
    </submittedName>
</protein>
<evidence type="ECO:0000256" key="3">
    <source>
        <dbReference type="PROSITE-ProRule" id="PRU00023"/>
    </source>
</evidence>
<comment type="caution">
    <text evidence="5">The sequence shown here is derived from an EMBL/GenBank/DDBJ whole genome shotgun (WGS) entry which is preliminary data.</text>
</comment>
<feature type="region of interest" description="Disordered" evidence="4">
    <location>
        <begin position="205"/>
        <end position="321"/>
    </location>
</feature>
<dbReference type="GO" id="GO:0085020">
    <property type="term" value="P:protein K6-linked ubiquitination"/>
    <property type="evidence" value="ECO:0007669"/>
    <property type="project" value="TreeGrafter"/>
</dbReference>
<keyword evidence="1" id="KW-0677">Repeat</keyword>
<dbReference type="InterPro" id="IPR036770">
    <property type="entry name" value="Ankyrin_rpt-contain_sf"/>
</dbReference>
<dbReference type="EMBL" id="CAJNNW010036277">
    <property type="protein sequence ID" value="CAE8733069.1"/>
    <property type="molecule type" value="Genomic_DNA"/>
</dbReference>
<accession>A0A813LU40</accession>
<feature type="compositionally biased region" description="Low complexity" evidence="4">
    <location>
        <begin position="283"/>
        <end position="308"/>
    </location>
</feature>
<dbReference type="PANTHER" id="PTHR24171:SF8">
    <property type="entry name" value="BRCA1-ASSOCIATED RING DOMAIN PROTEIN 1"/>
    <property type="match status" value="1"/>
</dbReference>
<evidence type="ECO:0000256" key="1">
    <source>
        <dbReference type="ARBA" id="ARBA00022737"/>
    </source>
</evidence>